<feature type="compositionally biased region" description="Low complexity" evidence="1">
    <location>
        <begin position="60"/>
        <end position="71"/>
    </location>
</feature>
<evidence type="ECO:0000256" key="1">
    <source>
        <dbReference type="SAM" id="MobiDB-lite"/>
    </source>
</evidence>
<keyword evidence="4" id="KW-1185">Reference proteome</keyword>
<feature type="transmembrane region" description="Helical" evidence="2">
    <location>
        <begin position="176"/>
        <end position="198"/>
    </location>
</feature>
<organism evidence="3 4">
    <name type="scientific">Terfezia boudieri ATCC MYA-4762</name>
    <dbReference type="NCBI Taxonomy" id="1051890"/>
    <lineage>
        <taxon>Eukaryota</taxon>
        <taxon>Fungi</taxon>
        <taxon>Dikarya</taxon>
        <taxon>Ascomycota</taxon>
        <taxon>Pezizomycotina</taxon>
        <taxon>Pezizomycetes</taxon>
        <taxon>Pezizales</taxon>
        <taxon>Pezizaceae</taxon>
        <taxon>Terfezia</taxon>
    </lineage>
</organism>
<evidence type="ECO:0000313" key="3">
    <source>
        <dbReference type="EMBL" id="RPB28797.1"/>
    </source>
</evidence>
<protein>
    <submittedName>
        <fullName evidence="3">Uncharacterized protein</fullName>
    </submittedName>
</protein>
<evidence type="ECO:0000256" key="2">
    <source>
        <dbReference type="SAM" id="Phobius"/>
    </source>
</evidence>
<evidence type="ECO:0000313" key="4">
    <source>
        <dbReference type="Proteomes" id="UP000267821"/>
    </source>
</evidence>
<dbReference type="EMBL" id="ML121528">
    <property type="protein sequence ID" value="RPB28797.1"/>
    <property type="molecule type" value="Genomic_DNA"/>
</dbReference>
<gene>
    <name evidence="3" type="ORF">L211DRAFT_237540</name>
</gene>
<dbReference type="Proteomes" id="UP000267821">
    <property type="component" value="Unassembled WGS sequence"/>
</dbReference>
<reference evidence="3 4" key="1">
    <citation type="journal article" date="2018" name="Nat. Ecol. Evol.">
        <title>Pezizomycetes genomes reveal the molecular basis of ectomycorrhizal truffle lifestyle.</title>
        <authorList>
            <person name="Murat C."/>
            <person name="Payen T."/>
            <person name="Noel B."/>
            <person name="Kuo A."/>
            <person name="Morin E."/>
            <person name="Chen J."/>
            <person name="Kohler A."/>
            <person name="Krizsan K."/>
            <person name="Balestrini R."/>
            <person name="Da Silva C."/>
            <person name="Montanini B."/>
            <person name="Hainaut M."/>
            <person name="Levati E."/>
            <person name="Barry K.W."/>
            <person name="Belfiori B."/>
            <person name="Cichocki N."/>
            <person name="Clum A."/>
            <person name="Dockter R.B."/>
            <person name="Fauchery L."/>
            <person name="Guy J."/>
            <person name="Iotti M."/>
            <person name="Le Tacon F."/>
            <person name="Lindquist E.A."/>
            <person name="Lipzen A."/>
            <person name="Malagnac F."/>
            <person name="Mello A."/>
            <person name="Molinier V."/>
            <person name="Miyauchi S."/>
            <person name="Poulain J."/>
            <person name="Riccioni C."/>
            <person name="Rubini A."/>
            <person name="Sitrit Y."/>
            <person name="Splivallo R."/>
            <person name="Traeger S."/>
            <person name="Wang M."/>
            <person name="Zifcakova L."/>
            <person name="Wipf D."/>
            <person name="Zambonelli A."/>
            <person name="Paolocci F."/>
            <person name="Nowrousian M."/>
            <person name="Ottonello S."/>
            <person name="Baldrian P."/>
            <person name="Spatafora J.W."/>
            <person name="Henrissat B."/>
            <person name="Nagy L.G."/>
            <person name="Aury J.M."/>
            <person name="Wincker P."/>
            <person name="Grigoriev I.V."/>
            <person name="Bonfante P."/>
            <person name="Martin F.M."/>
        </authorList>
    </citation>
    <scope>NUCLEOTIDE SEQUENCE [LARGE SCALE GENOMIC DNA]</scope>
    <source>
        <strain evidence="3 4">ATCC MYA-4762</strain>
    </source>
</reference>
<accession>A0A3N4M186</accession>
<keyword evidence="2" id="KW-0812">Transmembrane</keyword>
<dbReference type="OrthoDB" id="5412713at2759"/>
<keyword evidence="2" id="KW-1133">Transmembrane helix</keyword>
<name>A0A3N4M186_9PEZI</name>
<feature type="compositionally biased region" description="Pro residues" evidence="1">
    <location>
        <begin position="72"/>
        <end position="87"/>
    </location>
</feature>
<dbReference type="AlphaFoldDB" id="A0A3N4M186"/>
<feature type="region of interest" description="Disordered" evidence="1">
    <location>
        <begin position="1"/>
        <end position="92"/>
    </location>
</feature>
<proteinExistence type="predicted"/>
<keyword evidence="2" id="KW-0472">Membrane</keyword>
<feature type="compositionally biased region" description="Polar residues" evidence="1">
    <location>
        <begin position="1"/>
        <end position="15"/>
    </location>
</feature>
<sequence length="208" mass="21955">MANIGSNNPFRNSFVASDDENTSSRSLPPPSHPLQRSPSTTTTILEEDESEAMSQQRQFSWTGSTARSSSPSPVPPPTPPPTGPLPAIPQGEPNYLPAAYILDGNKSKSSSVAGGTNDGHILITIQSTGSSASTLPHTGTLPTHRLSMDPAQEHCNMWPALRSTQKSRIKSKRTWIIIKVAIASVIVVGAVAVGLGISKAVNDAKQQP</sequence>
<dbReference type="InParanoid" id="A0A3N4M186"/>